<evidence type="ECO:0000256" key="1">
    <source>
        <dbReference type="SAM" id="SignalP"/>
    </source>
</evidence>
<feature type="domain" description="Secretion system C-terminal sorting" evidence="2">
    <location>
        <begin position="1246"/>
        <end position="1319"/>
    </location>
</feature>
<feature type="chain" id="PRO_5012145081" evidence="1">
    <location>
        <begin position="19"/>
        <end position="1320"/>
    </location>
</feature>
<dbReference type="SMART" id="SM00710">
    <property type="entry name" value="PbH1"/>
    <property type="match status" value="6"/>
</dbReference>
<dbReference type="OrthoDB" id="614750at2"/>
<protein>
    <submittedName>
        <fullName evidence="3">Por secretion system C-terminal sorting domain-containing protein</fullName>
    </submittedName>
</protein>
<evidence type="ECO:0000313" key="4">
    <source>
        <dbReference type="Proteomes" id="UP000192472"/>
    </source>
</evidence>
<accession>A0A1W2G942</accession>
<dbReference type="STRING" id="692418.SAMN04488029_1170"/>
<name>A0A1W2G942_REIFA</name>
<evidence type="ECO:0000259" key="2">
    <source>
        <dbReference type="Pfam" id="PF18962"/>
    </source>
</evidence>
<dbReference type="NCBIfam" id="TIGR04183">
    <property type="entry name" value="Por_Secre_tail"/>
    <property type="match status" value="1"/>
</dbReference>
<dbReference type="Proteomes" id="UP000192472">
    <property type="component" value="Unassembled WGS sequence"/>
</dbReference>
<reference evidence="3 4" key="1">
    <citation type="submission" date="2017-04" db="EMBL/GenBank/DDBJ databases">
        <authorList>
            <person name="Afonso C.L."/>
            <person name="Miller P.J."/>
            <person name="Scott M.A."/>
            <person name="Spackman E."/>
            <person name="Goraichik I."/>
            <person name="Dimitrov K.M."/>
            <person name="Suarez D.L."/>
            <person name="Swayne D.E."/>
        </authorList>
    </citation>
    <scope>NUCLEOTIDE SEQUENCE [LARGE SCALE GENOMIC DNA]</scope>
    <source>
        <strain evidence="3 4">DSM 26133</strain>
    </source>
</reference>
<evidence type="ECO:0000313" key="3">
    <source>
        <dbReference type="EMBL" id="SMD32816.1"/>
    </source>
</evidence>
<dbReference type="InterPro" id="IPR026444">
    <property type="entry name" value="Secre_tail"/>
</dbReference>
<dbReference type="RefSeq" id="WP_084371457.1">
    <property type="nucleotide sequence ID" value="NZ_FWYF01000001.1"/>
</dbReference>
<gene>
    <name evidence="3" type="ORF">SAMN04488029_1170</name>
</gene>
<dbReference type="InterPro" id="IPR006626">
    <property type="entry name" value="PbH1"/>
</dbReference>
<feature type="signal peptide" evidence="1">
    <location>
        <begin position="1"/>
        <end position="18"/>
    </location>
</feature>
<dbReference type="SUPFAM" id="SSF51126">
    <property type="entry name" value="Pectin lyase-like"/>
    <property type="match status" value="1"/>
</dbReference>
<proteinExistence type="predicted"/>
<dbReference type="EMBL" id="FWYF01000001">
    <property type="protein sequence ID" value="SMD32816.1"/>
    <property type="molecule type" value="Genomic_DNA"/>
</dbReference>
<keyword evidence="4" id="KW-1185">Reference proteome</keyword>
<dbReference type="InterPro" id="IPR011050">
    <property type="entry name" value="Pectin_lyase_fold/virulence"/>
</dbReference>
<organism evidence="3 4">
    <name type="scientific">Reichenbachiella faecimaris</name>
    <dbReference type="NCBI Taxonomy" id="692418"/>
    <lineage>
        <taxon>Bacteria</taxon>
        <taxon>Pseudomonadati</taxon>
        <taxon>Bacteroidota</taxon>
        <taxon>Cytophagia</taxon>
        <taxon>Cytophagales</taxon>
        <taxon>Reichenbachiellaceae</taxon>
        <taxon>Reichenbachiella</taxon>
    </lineage>
</organism>
<keyword evidence="1" id="KW-0732">Signal</keyword>
<sequence>MKTLFSLLLMGSFWFASAQTEEPLTILRENFDETTSLQGLEPELDFRHSDSGWTGSASLAGGELTSSTSSATFAALSIPIIGDHETRTVEARIRIPADADSISIGFSDAKAALTASNQNIFCTFFPDGTADLYAGAANTADGTFTRGNNGYSTVRFTLNADQDLMTIHAGANTADELVGSVAIPSGLYYRLINSLVITFAASDPTVGVRYLEMKTLSRPEPWNPDPATFTGTSTTISYSEDFEDDFQDALDALGAGDVINLNSGTYIINEMPTGRESANQVFLLLSKNNVLINGNGATLLFSSRNVMTKGIMDIYRCEKAKIINLTIDFEDSFLPYTLTEVKAVDGDTVYADHLEGIALNDVKYHTDSVSQIWGYAIDPSIDGRISEGTKVTYEPSLIDLSANSNNTDYKFNINGQEVEVGDRFVRLLRESGAPGFYAGFSSEITYNNLTFYAGTSTPFSGNFNNAINILDCTVDIKEGRALSMDADAVHMQSMRIGPWVQGNIFRGQADDAINFYTKYYTYSKNGSVITINEGPNLTIGVLSQIAPIQSGDRVVFIDVTSGALQAIYEVATYDVGTQEMTLTGNPTFSFANSRLAIMDMTGNFYIADNSLTNSRRFGIFLKASNGIVTRNYFEGLSNAAITFHNELGDYIEGDFSSNVFVADNAIYNCGFDSEYNSWIGTNDLPEWAGSISFFSRIINGGTITEPAREGHDGIYIINNSIGSWGVGKAVAVDNSKYVVIAHNINNGSGIGAGDIFEDTANTDSVIVDSASMQVWSDQGEGSSLPDEFEITNYPTTVNPDGSATVTIEYSSSELRHLIIEFQENGDDYTNHGYDRINVSGSGIIHVNLPITNDPATGSGYRFAGYLTKLDSGYAERISGTEDATASVTVSASALSDDVDITDHSATVEADGTGSVTIDYECSEQRDLIVEFQEYELDYTNHGFKRIPLDGAGTINVVLPITGNPPPGDDYRFATYLTTVGGTYANLITGAEDGTNEVPVTSSALPDSVVAVHYPTTVLAGDTATVTIEYTTNGSARDIVVDFQTDDGSVNHGYVNTLLIETSGTISLSVPITNDPATGSGYRFVVYLSTVEGGWQGKIGTEVTKTPVTVSTSALSDAIVDVMEYPASVQSGETVSVVVEYTTNGNPRDLVVDFQTNTGSQNYGYVNTLLTGTSGTVSIDIPLTNNLPIPTGSNYRFLVYLSTQNGGWGGKVGTEETEGSITVASGARIASEEDQEVLLDEVKTFEIYPNPIENGHLNINLGEDVITDSLEIFDLIGRLSFVMEEINQSEITIDVSAFERGIYIVRVSQEGKVESARFVIK</sequence>
<dbReference type="Pfam" id="PF18962">
    <property type="entry name" value="Por_Secre_tail"/>
    <property type="match status" value="1"/>
</dbReference>